<reference evidence="1" key="1">
    <citation type="submission" date="2023-08" db="EMBL/GenBank/DDBJ databases">
        <authorList>
            <person name="Alioto T."/>
            <person name="Alioto T."/>
            <person name="Gomez Garrido J."/>
        </authorList>
    </citation>
    <scope>NUCLEOTIDE SEQUENCE</scope>
</reference>
<accession>A0AA36BDU7</accession>
<dbReference type="EMBL" id="OX597826">
    <property type="protein sequence ID" value="CAI9731552.1"/>
    <property type="molecule type" value="Genomic_DNA"/>
</dbReference>
<organism evidence="1 2">
    <name type="scientific">Octopus vulgaris</name>
    <name type="common">Common octopus</name>
    <dbReference type="NCBI Taxonomy" id="6645"/>
    <lineage>
        <taxon>Eukaryota</taxon>
        <taxon>Metazoa</taxon>
        <taxon>Spiralia</taxon>
        <taxon>Lophotrochozoa</taxon>
        <taxon>Mollusca</taxon>
        <taxon>Cephalopoda</taxon>
        <taxon>Coleoidea</taxon>
        <taxon>Octopodiformes</taxon>
        <taxon>Octopoda</taxon>
        <taxon>Incirrata</taxon>
        <taxon>Octopodidae</taxon>
        <taxon>Octopus</taxon>
    </lineage>
</organism>
<gene>
    <name evidence="1" type="ORF">OCTVUL_1B002282</name>
</gene>
<dbReference type="Proteomes" id="UP001162480">
    <property type="component" value="Chromosome 13"/>
</dbReference>
<evidence type="ECO:0000313" key="2">
    <source>
        <dbReference type="Proteomes" id="UP001162480"/>
    </source>
</evidence>
<sequence>MTGCEMEDYTVTSNLSIVRIYINYNDSCGEVGAGTGVGDRAGGCAVVHNKITVSHIPSILTSATMVKH</sequence>
<dbReference type="AlphaFoldDB" id="A0AA36BDU7"/>
<proteinExistence type="predicted"/>
<protein>
    <submittedName>
        <fullName evidence="1">Uncharacterized protein</fullName>
    </submittedName>
</protein>
<keyword evidence="2" id="KW-1185">Reference proteome</keyword>
<name>A0AA36BDU7_OCTVU</name>
<evidence type="ECO:0000313" key="1">
    <source>
        <dbReference type="EMBL" id="CAI9731552.1"/>
    </source>
</evidence>